<evidence type="ECO:0000313" key="1">
    <source>
        <dbReference type="EMBL" id="MBE0345005.1"/>
    </source>
</evidence>
<accession>A0A8I0MSI8</accession>
<sequence length="44" mass="5123">MLHNYQQFINPLLQIANDTSSNQVNRRDVINQPAYQFSLSNEAE</sequence>
<comment type="caution">
    <text evidence="1">The sequence shown here is derived from an EMBL/GenBank/DDBJ whole genome shotgun (WGS) entry which is preliminary data.</text>
</comment>
<dbReference type="AlphaFoldDB" id="A0A8I0MSI8"/>
<evidence type="ECO:0000313" key="2">
    <source>
        <dbReference type="Proteomes" id="UP000660708"/>
    </source>
</evidence>
<reference evidence="1 2" key="1">
    <citation type="submission" date="2015-06" db="EMBL/GenBank/DDBJ databases">
        <title>Genome sequence of Pseudoalteromonas peptidolytica.</title>
        <authorList>
            <person name="Xie B.-B."/>
            <person name="Rong J.-C."/>
            <person name="Qin Q.-L."/>
            <person name="Zhang Y.-Z."/>
        </authorList>
    </citation>
    <scope>NUCLEOTIDE SEQUENCE [LARGE SCALE GENOMIC DNA]</scope>
    <source>
        <strain evidence="1 2">F12-50-A1</strain>
    </source>
</reference>
<name>A0A8I0MSI8_9GAMM</name>
<dbReference type="Proteomes" id="UP000660708">
    <property type="component" value="Unassembled WGS sequence"/>
</dbReference>
<dbReference type="RefSeq" id="WP_263972612.1">
    <property type="nucleotide sequence ID" value="NZ_AQHF01000018.1"/>
</dbReference>
<dbReference type="EMBL" id="AQHF01000018">
    <property type="protein sequence ID" value="MBE0345005.1"/>
    <property type="molecule type" value="Genomic_DNA"/>
</dbReference>
<protein>
    <submittedName>
        <fullName evidence="1">Uncharacterized protein</fullName>
    </submittedName>
</protein>
<gene>
    <name evidence="1" type="ORF">PPEP_a2709</name>
</gene>
<proteinExistence type="predicted"/>
<organism evidence="1 2">
    <name type="scientific">Pseudoalteromonas peptidolytica F12-50-A1</name>
    <dbReference type="NCBI Taxonomy" id="1315280"/>
    <lineage>
        <taxon>Bacteria</taxon>
        <taxon>Pseudomonadati</taxon>
        <taxon>Pseudomonadota</taxon>
        <taxon>Gammaproteobacteria</taxon>
        <taxon>Alteromonadales</taxon>
        <taxon>Pseudoalteromonadaceae</taxon>
        <taxon>Pseudoalteromonas</taxon>
    </lineage>
</organism>
<keyword evidence="2" id="KW-1185">Reference proteome</keyword>